<protein>
    <recommendedName>
        <fullName evidence="4">Calmodulin binding protein</fullName>
    </recommendedName>
</protein>
<dbReference type="GO" id="GO:0009733">
    <property type="term" value="P:response to auxin"/>
    <property type="evidence" value="ECO:0007669"/>
    <property type="project" value="InterPro"/>
</dbReference>
<dbReference type="eggNOG" id="ENOG502S4GQ">
    <property type="taxonomic scope" value="Eukaryota"/>
</dbReference>
<dbReference type="OrthoDB" id="843545at2759"/>
<dbReference type="AlphaFoldDB" id="B9S9K5"/>
<sequence>MISTKKLLKLARKWQKMAAIRRKQIPLPKTITRIDTSSCSVPAKAEKGCFVVYSADQQQFLLPLEYLNNEIVRELFDMAEEVFGLPSNGPLTLPCDAELMEYAISLIKQKVTRDIEQALLTSIASSCSSSFHLQHQATIHHLPICSF</sequence>
<dbReference type="FunCoup" id="B9S9K5">
    <property type="interactions" value="364"/>
</dbReference>
<evidence type="ECO:0000256" key="1">
    <source>
        <dbReference type="ARBA" id="ARBA00006974"/>
    </source>
</evidence>
<dbReference type="KEGG" id="rcu:8266886"/>
<proteinExistence type="inferred from homology"/>
<keyword evidence="3" id="KW-1185">Reference proteome</keyword>
<dbReference type="Pfam" id="PF02519">
    <property type="entry name" value="Auxin_inducible"/>
    <property type="match status" value="1"/>
</dbReference>
<gene>
    <name evidence="2" type="ORF">RCOM_0886530</name>
</gene>
<reference evidence="3" key="1">
    <citation type="journal article" date="2010" name="Nat. Biotechnol.">
        <title>Draft genome sequence of the oilseed species Ricinus communis.</title>
        <authorList>
            <person name="Chan A.P."/>
            <person name="Crabtree J."/>
            <person name="Zhao Q."/>
            <person name="Lorenzi H."/>
            <person name="Orvis J."/>
            <person name="Puiu D."/>
            <person name="Melake-Berhan A."/>
            <person name="Jones K.M."/>
            <person name="Redman J."/>
            <person name="Chen G."/>
            <person name="Cahoon E.B."/>
            <person name="Gedil M."/>
            <person name="Stanke M."/>
            <person name="Haas B.J."/>
            <person name="Wortman J.R."/>
            <person name="Fraser-Liggett C.M."/>
            <person name="Ravel J."/>
            <person name="Rabinowicz P.D."/>
        </authorList>
    </citation>
    <scope>NUCLEOTIDE SEQUENCE [LARGE SCALE GENOMIC DNA]</scope>
    <source>
        <strain evidence="3">cv. Hale</strain>
    </source>
</reference>
<name>B9S9K5_RICCO</name>
<evidence type="ECO:0000313" key="2">
    <source>
        <dbReference type="EMBL" id="EEF39761.1"/>
    </source>
</evidence>
<accession>B9S9K5</accession>
<organism evidence="2 3">
    <name type="scientific">Ricinus communis</name>
    <name type="common">Castor bean</name>
    <dbReference type="NCBI Taxonomy" id="3988"/>
    <lineage>
        <taxon>Eukaryota</taxon>
        <taxon>Viridiplantae</taxon>
        <taxon>Streptophyta</taxon>
        <taxon>Embryophyta</taxon>
        <taxon>Tracheophyta</taxon>
        <taxon>Spermatophyta</taxon>
        <taxon>Magnoliopsida</taxon>
        <taxon>eudicotyledons</taxon>
        <taxon>Gunneridae</taxon>
        <taxon>Pentapetalae</taxon>
        <taxon>rosids</taxon>
        <taxon>fabids</taxon>
        <taxon>Malpighiales</taxon>
        <taxon>Euphorbiaceae</taxon>
        <taxon>Acalyphoideae</taxon>
        <taxon>Acalypheae</taxon>
        <taxon>Ricinus</taxon>
    </lineage>
</organism>
<dbReference type="InParanoid" id="B9S9K5"/>
<dbReference type="PANTHER" id="PTHR31175">
    <property type="entry name" value="AUXIN-RESPONSIVE FAMILY PROTEIN"/>
    <property type="match status" value="1"/>
</dbReference>
<evidence type="ECO:0000313" key="3">
    <source>
        <dbReference type="Proteomes" id="UP000008311"/>
    </source>
</evidence>
<evidence type="ECO:0008006" key="4">
    <source>
        <dbReference type="Google" id="ProtNLM"/>
    </source>
</evidence>
<dbReference type="Proteomes" id="UP000008311">
    <property type="component" value="Unassembled WGS sequence"/>
</dbReference>
<dbReference type="PANTHER" id="PTHR31175:SF49">
    <property type="entry name" value="SAUR FAMILY PROTEIN"/>
    <property type="match status" value="1"/>
</dbReference>
<dbReference type="EMBL" id="EQ973897">
    <property type="protein sequence ID" value="EEF39761.1"/>
    <property type="molecule type" value="Genomic_DNA"/>
</dbReference>
<dbReference type="STRING" id="3988.B9S9K5"/>
<dbReference type="InterPro" id="IPR003676">
    <property type="entry name" value="SAUR_fam"/>
</dbReference>
<dbReference type="OMA" id="PRNGNDV"/>
<comment type="similarity">
    <text evidence="1">Belongs to the ARG7 family.</text>
</comment>